<dbReference type="EMBL" id="CP118157">
    <property type="protein sequence ID" value="WOF22397.1"/>
    <property type="molecule type" value="Genomic_DNA"/>
</dbReference>
<dbReference type="Pfam" id="PF00107">
    <property type="entry name" value="ADH_zinc_N"/>
    <property type="match status" value="1"/>
</dbReference>
<dbReference type="InterPro" id="IPR002328">
    <property type="entry name" value="ADH_Zn_CS"/>
</dbReference>
<dbReference type="InterPro" id="IPR020843">
    <property type="entry name" value="ER"/>
</dbReference>
<keyword evidence="5" id="KW-0560">Oxidoreductase</keyword>
<gene>
    <name evidence="8" type="ORF">N8K70_13515</name>
</gene>
<evidence type="ECO:0000259" key="7">
    <source>
        <dbReference type="SMART" id="SM00829"/>
    </source>
</evidence>
<dbReference type="SUPFAM" id="SSF51735">
    <property type="entry name" value="NAD(P)-binding Rossmann-fold domains"/>
    <property type="match status" value="1"/>
</dbReference>
<evidence type="ECO:0000256" key="2">
    <source>
        <dbReference type="ARBA" id="ARBA00008072"/>
    </source>
</evidence>
<dbReference type="InterPro" id="IPR011032">
    <property type="entry name" value="GroES-like_sf"/>
</dbReference>
<evidence type="ECO:0000256" key="4">
    <source>
        <dbReference type="ARBA" id="ARBA00022833"/>
    </source>
</evidence>
<evidence type="ECO:0000313" key="8">
    <source>
        <dbReference type="EMBL" id="WOF22397.1"/>
    </source>
</evidence>
<comment type="similarity">
    <text evidence="2 6">Belongs to the zinc-containing alcohol dehydrogenase family.</text>
</comment>
<name>A0AA97I698_9MICO</name>
<dbReference type="PANTHER" id="PTHR43161:SF9">
    <property type="entry name" value="SORBITOL DEHYDROGENASE"/>
    <property type="match status" value="1"/>
</dbReference>
<dbReference type="CDD" id="cd05285">
    <property type="entry name" value="sorbitol_DH"/>
    <property type="match status" value="1"/>
</dbReference>
<evidence type="ECO:0000313" key="9">
    <source>
        <dbReference type="Proteomes" id="UP001305498"/>
    </source>
</evidence>
<dbReference type="InterPro" id="IPR036291">
    <property type="entry name" value="NAD(P)-bd_dom_sf"/>
</dbReference>
<evidence type="ECO:0000256" key="6">
    <source>
        <dbReference type="RuleBase" id="RU361277"/>
    </source>
</evidence>
<dbReference type="RefSeq" id="WP_317138869.1">
    <property type="nucleotide sequence ID" value="NZ_CP118157.1"/>
</dbReference>
<proteinExistence type="inferred from homology"/>
<accession>A0AA97I698</accession>
<dbReference type="InterPro" id="IPR045306">
    <property type="entry name" value="SDH-like"/>
</dbReference>
<dbReference type="Pfam" id="PF08240">
    <property type="entry name" value="ADH_N"/>
    <property type="match status" value="1"/>
</dbReference>
<dbReference type="InterPro" id="IPR013149">
    <property type="entry name" value="ADH-like_C"/>
</dbReference>
<dbReference type="Gene3D" id="3.90.180.10">
    <property type="entry name" value="Medium-chain alcohol dehydrogenases, catalytic domain"/>
    <property type="match status" value="1"/>
</dbReference>
<dbReference type="PANTHER" id="PTHR43161">
    <property type="entry name" value="SORBITOL DEHYDROGENASE"/>
    <property type="match status" value="1"/>
</dbReference>
<reference evidence="8 9" key="1">
    <citation type="submission" date="2023-02" db="EMBL/GenBank/DDBJ databases">
        <title>Microbacterium betulae sp. nov., isolated from birch wood.</title>
        <authorList>
            <person name="Pasciak M."/>
            <person name="Pawlik K.J."/>
            <person name="Martynowski D."/>
            <person name="Laczmanski L."/>
            <person name="Ciekot J."/>
            <person name="Szponar B."/>
            <person name="Wojcik-Fatla A."/>
            <person name="Mackiewicz B."/>
            <person name="Farian E."/>
            <person name="Cholewa G."/>
            <person name="Cholewa A."/>
            <person name="Dutkiewicz J."/>
        </authorList>
    </citation>
    <scope>NUCLEOTIDE SEQUENCE [LARGE SCALE GENOMIC DNA]</scope>
    <source>
        <strain evidence="8 9">AB</strain>
    </source>
</reference>
<dbReference type="PROSITE" id="PS00059">
    <property type="entry name" value="ADH_ZINC"/>
    <property type="match status" value="1"/>
</dbReference>
<dbReference type="KEGG" id="mbet:N8K70_13515"/>
<evidence type="ECO:0000256" key="3">
    <source>
        <dbReference type="ARBA" id="ARBA00022723"/>
    </source>
</evidence>
<protein>
    <submittedName>
        <fullName evidence="8">NAD(P)-dependent alcohol dehydrogenase</fullName>
    </submittedName>
</protein>
<organism evidence="8 9">
    <name type="scientific">Microbacterium betulae</name>
    <dbReference type="NCBI Taxonomy" id="2981139"/>
    <lineage>
        <taxon>Bacteria</taxon>
        <taxon>Bacillati</taxon>
        <taxon>Actinomycetota</taxon>
        <taxon>Actinomycetes</taxon>
        <taxon>Micrococcales</taxon>
        <taxon>Microbacteriaceae</taxon>
        <taxon>Microbacterium</taxon>
    </lineage>
</organism>
<dbReference type="AlphaFoldDB" id="A0AA97I698"/>
<dbReference type="GO" id="GO:0008270">
    <property type="term" value="F:zinc ion binding"/>
    <property type="evidence" value="ECO:0007669"/>
    <property type="project" value="InterPro"/>
</dbReference>
<dbReference type="Proteomes" id="UP001305498">
    <property type="component" value="Chromosome"/>
</dbReference>
<comment type="cofactor">
    <cofactor evidence="1 6">
        <name>Zn(2+)</name>
        <dbReference type="ChEBI" id="CHEBI:29105"/>
    </cofactor>
</comment>
<dbReference type="SMART" id="SM00829">
    <property type="entry name" value="PKS_ER"/>
    <property type="match status" value="1"/>
</dbReference>
<dbReference type="Gene3D" id="3.40.50.720">
    <property type="entry name" value="NAD(P)-binding Rossmann-like Domain"/>
    <property type="match status" value="1"/>
</dbReference>
<evidence type="ECO:0000256" key="1">
    <source>
        <dbReference type="ARBA" id="ARBA00001947"/>
    </source>
</evidence>
<keyword evidence="4 6" id="KW-0862">Zinc</keyword>
<dbReference type="SUPFAM" id="SSF50129">
    <property type="entry name" value="GroES-like"/>
    <property type="match status" value="1"/>
</dbReference>
<keyword evidence="3 6" id="KW-0479">Metal-binding</keyword>
<evidence type="ECO:0000256" key="5">
    <source>
        <dbReference type="ARBA" id="ARBA00023002"/>
    </source>
</evidence>
<keyword evidence="9" id="KW-1185">Reference proteome</keyword>
<feature type="domain" description="Enoyl reductase (ER)" evidence="7">
    <location>
        <begin position="19"/>
        <end position="343"/>
    </location>
</feature>
<dbReference type="GO" id="GO:0016616">
    <property type="term" value="F:oxidoreductase activity, acting on the CH-OH group of donors, NAD or NADP as acceptor"/>
    <property type="evidence" value="ECO:0007669"/>
    <property type="project" value="InterPro"/>
</dbReference>
<dbReference type="InterPro" id="IPR013154">
    <property type="entry name" value="ADH-like_N"/>
</dbReference>
<sequence>MTTGPSSVPKTMRAGVLVAAKSIELHERPVPRPADDEVLVRVTAVGVCGSDVHFYRDGHLGDWTLDGPLVLGHEAGGVIAAVGAAVDPSRIGERVSIEPQHPTPTSAETLRGAYNLDPGIRFYAIPGTDGAFQEYAVIQGHFAHRVPDAVSDHASALLEPLSVAVATARKAAFAAGERVLITGAGPVGLAVAQVARASGASEVLVSDISEARRASALRFGATAALDPVGDAEGLAGAGVDAFVDASGAASAVRSGLEGLRPGGRAVLVGMGLPEIPFPVTRIQNKELTLTGIFRYANTWPAAIALVASGLVDLDGMVTGTYGLDRVQDALESTADPHTIKSIVEPQA</sequence>